<reference evidence="7" key="1">
    <citation type="submission" date="2020-02" db="EMBL/GenBank/DDBJ databases">
        <authorList>
            <person name="Meier V. D."/>
        </authorList>
    </citation>
    <scope>NUCLEOTIDE SEQUENCE</scope>
    <source>
        <strain evidence="7">AVDCRST_MAG88</strain>
    </source>
</reference>
<evidence type="ECO:0000256" key="1">
    <source>
        <dbReference type="ARBA" id="ARBA00001924"/>
    </source>
</evidence>
<dbReference type="PRINTS" id="PR00407">
    <property type="entry name" value="EUMOPTERIN"/>
</dbReference>
<dbReference type="PANTHER" id="PTHR19372">
    <property type="entry name" value="SULFITE REDUCTASE"/>
    <property type="match status" value="1"/>
</dbReference>
<keyword evidence="2" id="KW-0500">Molybdenum</keyword>
<dbReference type="PANTHER" id="PTHR19372:SF7">
    <property type="entry name" value="SULFITE OXIDASE, MITOCHONDRIAL"/>
    <property type="match status" value="1"/>
</dbReference>
<dbReference type="InterPro" id="IPR014756">
    <property type="entry name" value="Ig_E-set"/>
</dbReference>
<organism evidence="7">
    <name type="scientific">uncultured Thermomicrobiales bacterium</name>
    <dbReference type="NCBI Taxonomy" id="1645740"/>
    <lineage>
        <taxon>Bacteria</taxon>
        <taxon>Pseudomonadati</taxon>
        <taxon>Thermomicrobiota</taxon>
        <taxon>Thermomicrobia</taxon>
        <taxon>Thermomicrobiales</taxon>
        <taxon>environmental samples</taxon>
    </lineage>
</organism>
<evidence type="ECO:0000259" key="6">
    <source>
        <dbReference type="Pfam" id="PF03404"/>
    </source>
</evidence>
<dbReference type="Gene3D" id="3.90.420.10">
    <property type="entry name" value="Oxidoreductase, molybdopterin-binding domain"/>
    <property type="match status" value="1"/>
</dbReference>
<dbReference type="GO" id="GO:0043546">
    <property type="term" value="F:molybdopterin cofactor binding"/>
    <property type="evidence" value="ECO:0007669"/>
    <property type="project" value="TreeGrafter"/>
</dbReference>
<dbReference type="GO" id="GO:0008482">
    <property type="term" value="F:sulfite oxidase activity"/>
    <property type="evidence" value="ECO:0007669"/>
    <property type="project" value="UniProtKB-EC"/>
</dbReference>
<evidence type="ECO:0000256" key="2">
    <source>
        <dbReference type="ARBA" id="ARBA00022505"/>
    </source>
</evidence>
<dbReference type="Pfam" id="PF03404">
    <property type="entry name" value="Mo-co_dimer"/>
    <property type="match status" value="1"/>
</dbReference>
<dbReference type="GO" id="GO:0020037">
    <property type="term" value="F:heme binding"/>
    <property type="evidence" value="ECO:0007669"/>
    <property type="project" value="TreeGrafter"/>
</dbReference>
<evidence type="ECO:0000259" key="5">
    <source>
        <dbReference type="Pfam" id="PF00174"/>
    </source>
</evidence>
<keyword evidence="4 7" id="KW-0560">Oxidoreductase</keyword>
<dbReference type="GO" id="GO:0006790">
    <property type="term" value="P:sulfur compound metabolic process"/>
    <property type="evidence" value="ECO:0007669"/>
    <property type="project" value="TreeGrafter"/>
</dbReference>
<dbReference type="Gene3D" id="2.60.40.650">
    <property type="match status" value="1"/>
</dbReference>
<dbReference type="SUPFAM" id="SSF56524">
    <property type="entry name" value="Oxidoreductase molybdopterin-binding domain"/>
    <property type="match status" value="1"/>
</dbReference>
<feature type="domain" description="Oxidoreductase molybdopterin-binding" evidence="5">
    <location>
        <begin position="57"/>
        <end position="219"/>
    </location>
</feature>
<dbReference type="Pfam" id="PF00174">
    <property type="entry name" value="Oxidored_molyb"/>
    <property type="match status" value="1"/>
</dbReference>
<accession>A0A6J4UFW2</accession>
<dbReference type="InterPro" id="IPR008335">
    <property type="entry name" value="Mopterin_OxRdtase_euk"/>
</dbReference>
<dbReference type="EMBL" id="CADCWM010000237">
    <property type="protein sequence ID" value="CAA9549700.1"/>
    <property type="molecule type" value="Genomic_DNA"/>
</dbReference>
<dbReference type="InterPro" id="IPR000572">
    <property type="entry name" value="OxRdtase_Mopterin-bd_dom"/>
</dbReference>
<dbReference type="AlphaFoldDB" id="A0A6J4UFW2"/>
<comment type="cofactor">
    <cofactor evidence="1">
        <name>Mo-molybdopterin</name>
        <dbReference type="ChEBI" id="CHEBI:71302"/>
    </cofactor>
</comment>
<dbReference type="GO" id="GO:0030151">
    <property type="term" value="F:molybdenum ion binding"/>
    <property type="evidence" value="ECO:0007669"/>
    <property type="project" value="InterPro"/>
</dbReference>
<evidence type="ECO:0000256" key="4">
    <source>
        <dbReference type="ARBA" id="ARBA00023002"/>
    </source>
</evidence>
<proteinExistence type="predicted"/>
<dbReference type="InterPro" id="IPR036374">
    <property type="entry name" value="OxRdtase_Mopterin-bd_sf"/>
</dbReference>
<dbReference type="CDD" id="cd02110">
    <property type="entry name" value="SO_family_Moco_dimer"/>
    <property type="match status" value="1"/>
</dbReference>
<keyword evidence="3" id="KW-0479">Metal-binding</keyword>
<evidence type="ECO:0000256" key="3">
    <source>
        <dbReference type="ARBA" id="ARBA00022723"/>
    </source>
</evidence>
<evidence type="ECO:0000313" key="7">
    <source>
        <dbReference type="EMBL" id="CAA9549700.1"/>
    </source>
</evidence>
<dbReference type="SUPFAM" id="SSF81296">
    <property type="entry name" value="E set domains"/>
    <property type="match status" value="1"/>
</dbReference>
<dbReference type="EC" id="1.8.3.1" evidence="7"/>
<feature type="domain" description="Moybdenum cofactor oxidoreductase dimerisation" evidence="6">
    <location>
        <begin position="240"/>
        <end position="345"/>
    </location>
</feature>
<name>A0A6J4UFW2_9BACT</name>
<protein>
    <submittedName>
        <fullName evidence="7">Sulfite oxidase( )</fullName>
        <ecNumber evidence="7">1.8.3.1</ecNumber>
    </submittedName>
</protein>
<gene>
    <name evidence="7" type="ORF">AVDCRST_MAG88-679</name>
</gene>
<dbReference type="InterPro" id="IPR005066">
    <property type="entry name" value="MoCF_OxRdtse_dimer"/>
</dbReference>
<sequence length="354" mass="38360">MAAAERRGGMDGDRAGLVMVKAEPFNAETPLAGLREPVTPTPLHYVRSNFPLPAHDGTLRVEGAVERPLRLSLDELRALGSEELTVTLECAGNGRTGLMPLPTGEPWATGAVATARWAGVPLHRVLEGATPRADGVEVYFEGADHGPYRGGPVIHFARSLPLARAADPAAQVLVAWGMNGEPLNPDHGAPLRLLVPGWYGMASVKWLSRIEVLTAPYAGQFQTKSYVFEWPDREWEPVREMRPRALFTDPAPDTVLPRGTVAVRGKAWSGAGPIVKVEISIDGAGEWRPAELAPPAGARLWQEWSFDWAIADAGRHVLRARATDATGAVQPDRPEWNRLGYGNNAVQVLLVDVR</sequence>